<dbReference type="RefSeq" id="WP_319967210.1">
    <property type="nucleotide sequence ID" value="NZ_JAXAVW010000014.1"/>
</dbReference>
<sequence>MGEVVSLLDRPVYTFREVDRLLGLNQDTTRRWVDGYRRTDKHYAPIVREESTGDRWVTWGEFTEVRLLSEYRDLDHIRIQKLRIVVDHLRQEFGHRYPLAYAQPFLLPNGREILMRAQHAAELEDDLFVVVRTGQLVVTPRVERFVRAATYEVDPVRPQEGKTIAVRFQADPRYPDVTIDPEHRSGRPTIVGRSILVTTLAEMVFAGDQVEDIATWYELTPDQVQQAVDFTATHNLVA</sequence>
<dbReference type="InterPro" id="IPR007367">
    <property type="entry name" value="DUF433"/>
</dbReference>
<keyword evidence="2" id="KW-1185">Reference proteome</keyword>
<reference evidence="1 2" key="2">
    <citation type="submission" date="2023-11" db="EMBL/GenBank/DDBJ databases">
        <authorList>
            <person name="Lara A.C."/>
            <person name="Chronakova A."/>
        </authorList>
    </citation>
    <scope>NUCLEOTIDE SEQUENCE [LARGE SCALE GENOMIC DNA]</scope>
    <source>
        <strain evidence="1 2">BCCO 10_0856</strain>
    </source>
</reference>
<dbReference type="Proteomes" id="UP001285521">
    <property type="component" value="Unassembled WGS sequence"/>
</dbReference>
<name>A0ABU4T1X9_9PSEU</name>
<dbReference type="InterPro" id="IPR036388">
    <property type="entry name" value="WH-like_DNA-bd_sf"/>
</dbReference>
<proteinExistence type="predicted"/>
<comment type="caution">
    <text evidence="1">The sequence shown here is derived from an EMBL/GenBank/DDBJ whole genome shotgun (WGS) entry which is preliminary data.</text>
</comment>
<accession>A0ABU4T1X9</accession>
<dbReference type="EMBL" id="JAXAVW010000014">
    <property type="protein sequence ID" value="MDX8032164.1"/>
    <property type="molecule type" value="Genomic_DNA"/>
</dbReference>
<dbReference type="Pfam" id="PF04255">
    <property type="entry name" value="DUF433"/>
    <property type="match status" value="1"/>
</dbReference>
<organism evidence="1 2">
    <name type="scientific">Lentzea miocenica</name>
    <dbReference type="NCBI Taxonomy" id="3095431"/>
    <lineage>
        <taxon>Bacteria</taxon>
        <taxon>Bacillati</taxon>
        <taxon>Actinomycetota</taxon>
        <taxon>Actinomycetes</taxon>
        <taxon>Pseudonocardiales</taxon>
        <taxon>Pseudonocardiaceae</taxon>
        <taxon>Lentzea</taxon>
    </lineage>
</organism>
<gene>
    <name evidence="1" type="ORF">SK803_18240</name>
</gene>
<dbReference type="Gene3D" id="1.10.10.10">
    <property type="entry name" value="Winged helix-like DNA-binding domain superfamily/Winged helix DNA-binding domain"/>
    <property type="match status" value="1"/>
</dbReference>
<evidence type="ECO:0000313" key="2">
    <source>
        <dbReference type="Proteomes" id="UP001285521"/>
    </source>
</evidence>
<dbReference type="InterPro" id="IPR009057">
    <property type="entry name" value="Homeodomain-like_sf"/>
</dbReference>
<reference evidence="1 2" key="1">
    <citation type="submission" date="2023-11" db="EMBL/GenBank/DDBJ databases">
        <title>Lentzea sokolovensis, sp. nov., Lentzea kristufkii, sp. nov., and Lentzea miocenensis, sp. nov., rare actinobacteria from Sokolov Coal Basin, Miocene lacustrine sediment, Czech Republic.</title>
        <authorList>
            <person name="Lara A."/>
            <person name="Kotroba L."/>
            <person name="Nouioui I."/>
            <person name="Neumann-Schaal M."/>
            <person name="Mast Y."/>
            <person name="Chronakova A."/>
        </authorList>
    </citation>
    <scope>NUCLEOTIDE SEQUENCE [LARGE SCALE GENOMIC DNA]</scope>
    <source>
        <strain evidence="1 2">BCCO 10_0856</strain>
    </source>
</reference>
<protein>
    <submittedName>
        <fullName evidence="1">DUF433 domain-containing protein</fullName>
    </submittedName>
</protein>
<evidence type="ECO:0000313" key="1">
    <source>
        <dbReference type="EMBL" id="MDX8032164.1"/>
    </source>
</evidence>
<dbReference type="SUPFAM" id="SSF46689">
    <property type="entry name" value="Homeodomain-like"/>
    <property type="match status" value="1"/>
</dbReference>